<name>A0A1M4V515_9CLOT</name>
<keyword evidence="1" id="KW-1133">Transmembrane helix</keyword>
<keyword evidence="3" id="KW-1185">Reference proteome</keyword>
<feature type="transmembrane region" description="Helical" evidence="1">
    <location>
        <begin position="103"/>
        <end position="125"/>
    </location>
</feature>
<feature type="transmembrane region" description="Helical" evidence="1">
    <location>
        <begin position="158"/>
        <end position="182"/>
    </location>
</feature>
<dbReference type="EMBL" id="FQVI01000003">
    <property type="protein sequence ID" value="SHE64019.1"/>
    <property type="molecule type" value="Genomic_DNA"/>
</dbReference>
<dbReference type="AlphaFoldDB" id="A0A1M4V515"/>
<feature type="transmembrane region" description="Helical" evidence="1">
    <location>
        <begin position="73"/>
        <end position="91"/>
    </location>
</feature>
<dbReference type="Proteomes" id="UP000184245">
    <property type="component" value="Unassembled WGS sequence"/>
</dbReference>
<dbReference type="OrthoDB" id="154912at2"/>
<feature type="transmembrane region" description="Helical" evidence="1">
    <location>
        <begin position="7"/>
        <end position="25"/>
    </location>
</feature>
<evidence type="ECO:0000313" key="3">
    <source>
        <dbReference type="Proteomes" id="UP000184245"/>
    </source>
</evidence>
<accession>A0A1M4V515</accession>
<dbReference type="Pfam" id="PF19700">
    <property type="entry name" value="DUF6198"/>
    <property type="match status" value="1"/>
</dbReference>
<proteinExistence type="predicted"/>
<dbReference type="RefSeq" id="WP_072849722.1">
    <property type="nucleotide sequence ID" value="NZ_FQVI01000003.1"/>
</dbReference>
<protein>
    <submittedName>
        <fullName evidence="2">Uncharacterized membrane protein YczE</fullName>
    </submittedName>
</protein>
<dbReference type="PANTHER" id="PTHR40078:SF1">
    <property type="entry name" value="INTEGRAL MEMBRANE PROTEIN"/>
    <property type="match status" value="1"/>
</dbReference>
<dbReference type="STRING" id="1122155.SAMN02745158_01126"/>
<reference evidence="2 3" key="1">
    <citation type="submission" date="2016-11" db="EMBL/GenBank/DDBJ databases">
        <authorList>
            <person name="Jaros S."/>
            <person name="Januszkiewicz K."/>
            <person name="Wedrychowicz H."/>
        </authorList>
    </citation>
    <scope>NUCLEOTIDE SEQUENCE [LARGE SCALE GENOMIC DNA]</scope>
    <source>
        <strain evidence="2 3">DSM 17459</strain>
    </source>
</reference>
<evidence type="ECO:0000313" key="2">
    <source>
        <dbReference type="EMBL" id="SHE64019.1"/>
    </source>
</evidence>
<dbReference type="PANTHER" id="PTHR40078">
    <property type="entry name" value="INTEGRAL MEMBRANE PROTEIN-RELATED"/>
    <property type="match status" value="1"/>
</dbReference>
<sequence>MLFLRKGALYLGGMIILTLGQRLFVEAGLGADALDALCVGLSESAGLTPGTWVAATAFLMMCTAAVLSGRKPLAGGLVSSFIFGVFFDLWARFFQHFYEPDSMGIRILMYGAGILLGPLGTAIYFKSGFAKSALDDFIFAIKDRLHLSIRVTKTSVEIGLCTLAFLFGGPIGIATILTAVLYGPLLQGFMNRLDNMCTICVRSGLHGFVKKI</sequence>
<feature type="transmembrane region" description="Helical" evidence="1">
    <location>
        <begin position="45"/>
        <end position="66"/>
    </location>
</feature>
<evidence type="ECO:0000256" key="1">
    <source>
        <dbReference type="SAM" id="Phobius"/>
    </source>
</evidence>
<keyword evidence="1" id="KW-0812">Transmembrane</keyword>
<gene>
    <name evidence="2" type="ORF">SAMN02745158_01126</name>
</gene>
<organism evidence="2 3">
    <name type="scientific">Lactonifactor longoviformis DSM 17459</name>
    <dbReference type="NCBI Taxonomy" id="1122155"/>
    <lineage>
        <taxon>Bacteria</taxon>
        <taxon>Bacillati</taxon>
        <taxon>Bacillota</taxon>
        <taxon>Clostridia</taxon>
        <taxon>Eubacteriales</taxon>
        <taxon>Clostridiaceae</taxon>
        <taxon>Lactonifactor</taxon>
    </lineage>
</organism>
<dbReference type="InterPro" id="IPR038750">
    <property type="entry name" value="YczE/YyaS-like"/>
</dbReference>
<keyword evidence="1" id="KW-0472">Membrane</keyword>